<dbReference type="Proteomes" id="UP000682733">
    <property type="component" value="Unassembled WGS sequence"/>
</dbReference>
<dbReference type="EMBL" id="CAJOBA010038602">
    <property type="protein sequence ID" value="CAF4063608.1"/>
    <property type="molecule type" value="Genomic_DNA"/>
</dbReference>
<dbReference type="AlphaFoldDB" id="A0A8S2ELD0"/>
<evidence type="ECO:0000313" key="2">
    <source>
        <dbReference type="EMBL" id="CAF4063608.1"/>
    </source>
</evidence>
<dbReference type="Proteomes" id="UP000677228">
    <property type="component" value="Unassembled WGS sequence"/>
</dbReference>
<proteinExistence type="predicted"/>
<organism evidence="1 3">
    <name type="scientific">Didymodactylos carnosus</name>
    <dbReference type="NCBI Taxonomy" id="1234261"/>
    <lineage>
        <taxon>Eukaryota</taxon>
        <taxon>Metazoa</taxon>
        <taxon>Spiralia</taxon>
        <taxon>Gnathifera</taxon>
        <taxon>Rotifera</taxon>
        <taxon>Eurotatoria</taxon>
        <taxon>Bdelloidea</taxon>
        <taxon>Philodinida</taxon>
        <taxon>Philodinidae</taxon>
        <taxon>Didymodactylos</taxon>
    </lineage>
</organism>
<protein>
    <submittedName>
        <fullName evidence="1">Uncharacterized protein</fullName>
    </submittedName>
</protein>
<comment type="caution">
    <text evidence="1">The sequence shown here is derived from an EMBL/GenBank/DDBJ whole genome shotgun (WGS) entry which is preliminary data.</text>
</comment>
<sequence>MYRLIEFIRTLINNETMLNTFNGISRWSLIENLTYFQWRIPSILGQINEHAKVFLDHSSKGIRERIASMLSKALSFDITLFNRTSTHQSNANQFLGSICDQLHQAIEILILSNPFVEIDFEARKALNFIETAKAHFSGPVSEYTLLINV</sequence>
<gene>
    <name evidence="1" type="ORF">OVA965_LOCUS26528</name>
    <name evidence="2" type="ORF">TMI583_LOCUS27269</name>
</gene>
<evidence type="ECO:0000313" key="1">
    <source>
        <dbReference type="EMBL" id="CAF1256683.1"/>
    </source>
</evidence>
<dbReference type="EMBL" id="CAJNOK010017049">
    <property type="protein sequence ID" value="CAF1256683.1"/>
    <property type="molecule type" value="Genomic_DNA"/>
</dbReference>
<name>A0A8S2ELD0_9BILA</name>
<evidence type="ECO:0000313" key="3">
    <source>
        <dbReference type="Proteomes" id="UP000677228"/>
    </source>
</evidence>
<reference evidence="1" key="1">
    <citation type="submission" date="2021-02" db="EMBL/GenBank/DDBJ databases">
        <authorList>
            <person name="Nowell W R."/>
        </authorList>
    </citation>
    <scope>NUCLEOTIDE SEQUENCE</scope>
</reference>
<accession>A0A8S2ELD0</accession>